<keyword evidence="3" id="KW-1185">Reference proteome</keyword>
<keyword evidence="1" id="KW-0812">Transmembrane</keyword>
<feature type="transmembrane region" description="Helical" evidence="1">
    <location>
        <begin position="15"/>
        <end position="33"/>
    </location>
</feature>
<comment type="caution">
    <text evidence="2">The sequence shown here is derived from an EMBL/GenBank/DDBJ whole genome shotgun (WGS) entry which is preliminary data.</text>
</comment>
<evidence type="ECO:0000256" key="1">
    <source>
        <dbReference type="SAM" id="Phobius"/>
    </source>
</evidence>
<reference evidence="2 3" key="1">
    <citation type="submission" date="2017-06" db="EMBL/GenBank/DDBJ databases">
        <title>Draft genome sequence of anaerobic fermentative bacterium Anaeromicrobium sediminis DY2726D isolated from West Pacific Ocean sediments.</title>
        <authorList>
            <person name="Zeng X."/>
        </authorList>
    </citation>
    <scope>NUCLEOTIDE SEQUENCE [LARGE SCALE GENOMIC DNA]</scope>
    <source>
        <strain evidence="2 3">DY2726D</strain>
    </source>
</reference>
<evidence type="ECO:0000313" key="2">
    <source>
        <dbReference type="EMBL" id="PAB60512.1"/>
    </source>
</evidence>
<keyword evidence="1" id="KW-1133">Transmembrane helix</keyword>
<dbReference type="InterPro" id="IPR058534">
    <property type="entry name" value="YjdF"/>
</dbReference>
<dbReference type="PIRSF" id="PIRSF020606">
    <property type="entry name" value="UCP020606"/>
    <property type="match status" value="1"/>
</dbReference>
<feature type="transmembrane region" description="Helical" evidence="1">
    <location>
        <begin position="113"/>
        <end position="136"/>
    </location>
</feature>
<dbReference type="AlphaFoldDB" id="A0A267MM78"/>
<gene>
    <name evidence="2" type="ORF">CCE28_05210</name>
</gene>
<dbReference type="OrthoDB" id="9786473at2"/>
<dbReference type="EMBL" id="NIBG01000003">
    <property type="protein sequence ID" value="PAB60512.1"/>
    <property type="molecule type" value="Genomic_DNA"/>
</dbReference>
<protein>
    <recommendedName>
        <fullName evidence="4">DUF2238 domain-containing protein</fullName>
    </recommendedName>
</protein>
<evidence type="ECO:0000313" key="3">
    <source>
        <dbReference type="Proteomes" id="UP000216024"/>
    </source>
</evidence>
<dbReference type="Proteomes" id="UP000216024">
    <property type="component" value="Unassembled WGS sequence"/>
</dbReference>
<dbReference type="Pfam" id="PF09997">
    <property type="entry name" value="DUF2238"/>
    <property type="match status" value="1"/>
</dbReference>
<evidence type="ECO:0008006" key="4">
    <source>
        <dbReference type="Google" id="ProtNLM"/>
    </source>
</evidence>
<keyword evidence="1" id="KW-0472">Membrane</keyword>
<feature type="transmembrane region" description="Helical" evidence="1">
    <location>
        <begin position="156"/>
        <end position="174"/>
    </location>
</feature>
<sequence length="189" mass="21784">MLILSGINPYERSTWFLEIAPVLIALPILIYTYNKFRLTDLTYTLIWIHCIILMVGGHYTYAKVPLFDYIRDYFGLVRNYYDRLGHIAQGFIPAIIARELLIRKTPLKSGGWLFTIVVFMCLGVSAAYELIEFLAAKILGENAEAFLGTQGDVWDTQWDMTCALIGSITSLIIFRKYHDRLIKNLNFRS</sequence>
<dbReference type="InterPro" id="IPR014509">
    <property type="entry name" value="YjdF-like"/>
</dbReference>
<name>A0A267MM78_9FIRM</name>
<feature type="transmembrane region" description="Helical" evidence="1">
    <location>
        <begin position="84"/>
        <end position="101"/>
    </location>
</feature>
<feature type="transmembrane region" description="Helical" evidence="1">
    <location>
        <begin position="45"/>
        <end position="64"/>
    </location>
</feature>
<organism evidence="2 3">
    <name type="scientific">Anaeromicrobium sediminis</name>
    <dbReference type="NCBI Taxonomy" id="1478221"/>
    <lineage>
        <taxon>Bacteria</taxon>
        <taxon>Bacillati</taxon>
        <taxon>Bacillota</taxon>
        <taxon>Clostridia</taxon>
        <taxon>Peptostreptococcales</taxon>
        <taxon>Thermotaleaceae</taxon>
        <taxon>Anaeromicrobium</taxon>
    </lineage>
</organism>
<accession>A0A267MM78</accession>
<proteinExistence type="predicted"/>